<organism evidence="2 3">
    <name type="scientific">Oryza meyeriana var. granulata</name>
    <dbReference type="NCBI Taxonomy" id="110450"/>
    <lineage>
        <taxon>Eukaryota</taxon>
        <taxon>Viridiplantae</taxon>
        <taxon>Streptophyta</taxon>
        <taxon>Embryophyta</taxon>
        <taxon>Tracheophyta</taxon>
        <taxon>Spermatophyta</taxon>
        <taxon>Magnoliopsida</taxon>
        <taxon>Liliopsida</taxon>
        <taxon>Poales</taxon>
        <taxon>Poaceae</taxon>
        <taxon>BOP clade</taxon>
        <taxon>Oryzoideae</taxon>
        <taxon>Oryzeae</taxon>
        <taxon>Oryzinae</taxon>
        <taxon>Oryza</taxon>
        <taxon>Oryza meyeriana</taxon>
    </lineage>
</organism>
<dbReference type="EMBL" id="SPHZ02000008">
    <property type="protein sequence ID" value="KAF0901418.1"/>
    <property type="molecule type" value="Genomic_DNA"/>
</dbReference>
<feature type="compositionally biased region" description="Low complexity" evidence="1">
    <location>
        <begin position="92"/>
        <end position="110"/>
    </location>
</feature>
<feature type="region of interest" description="Disordered" evidence="1">
    <location>
        <begin position="90"/>
        <end position="139"/>
    </location>
</feature>
<evidence type="ECO:0000313" key="2">
    <source>
        <dbReference type="EMBL" id="KAF0901418.1"/>
    </source>
</evidence>
<accession>A0A6G1CLU4</accession>
<dbReference type="Proteomes" id="UP000479710">
    <property type="component" value="Unassembled WGS sequence"/>
</dbReference>
<evidence type="ECO:0000313" key="3">
    <source>
        <dbReference type="Proteomes" id="UP000479710"/>
    </source>
</evidence>
<name>A0A6G1CLU4_9ORYZ</name>
<gene>
    <name evidence="2" type="ORF">E2562_000299</name>
</gene>
<protein>
    <submittedName>
        <fullName evidence="2">Uncharacterized protein</fullName>
    </submittedName>
</protein>
<reference evidence="2 3" key="1">
    <citation type="submission" date="2019-11" db="EMBL/GenBank/DDBJ databases">
        <title>Whole genome sequence of Oryza granulata.</title>
        <authorList>
            <person name="Li W."/>
        </authorList>
    </citation>
    <scope>NUCLEOTIDE SEQUENCE [LARGE SCALE GENOMIC DNA]</scope>
    <source>
        <strain evidence="3">cv. Menghai</strain>
        <tissue evidence="2">Leaf</tissue>
    </source>
</reference>
<comment type="caution">
    <text evidence="2">The sequence shown here is derived from an EMBL/GenBank/DDBJ whole genome shotgun (WGS) entry which is preliminary data.</text>
</comment>
<proteinExistence type="predicted"/>
<dbReference type="OrthoDB" id="1916346at2759"/>
<sequence length="139" mass="14467">MAEAECEELPRPPPPRPLSGLFYHTVSTNGPDYLAFDALRSAKPLISDPRFSAFPEPIAVLASTRGLVCVRGETTGSYYVSNPATGCASLATPASTRPSGTSRSSSPSRRPIWRWATAGEASTAPPSPPPVPSAIGTAA</sequence>
<dbReference type="AlphaFoldDB" id="A0A6G1CLU4"/>
<keyword evidence="3" id="KW-1185">Reference proteome</keyword>
<evidence type="ECO:0000256" key="1">
    <source>
        <dbReference type="SAM" id="MobiDB-lite"/>
    </source>
</evidence>